<evidence type="ECO:0000313" key="5">
    <source>
        <dbReference type="Proteomes" id="UP001159042"/>
    </source>
</evidence>
<gene>
    <name evidence="4" type="ORF">NQ315_002875</name>
</gene>
<feature type="compositionally biased region" description="Low complexity" evidence="2">
    <location>
        <begin position="220"/>
        <end position="232"/>
    </location>
</feature>
<dbReference type="AlphaFoldDB" id="A0AAV8VFR7"/>
<feature type="region of interest" description="Disordered" evidence="2">
    <location>
        <begin position="186"/>
        <end position="238"/>
    </location>
</feature>
<keyword evidence="1" id="KW-0863">Zinc-finger</keyword>
<dbReference type="GO" id="GO:0003676">
    <property type="term" value="F:nucleic acid binding"/>
    <property type="evidence" value="ECO:0007669"/>
    <property type="project" value="InterPro"/>
</dbReference>
<accession>A0AAV8VFR7</accession>
<feature type="compositionally biased region" description="Low complexity" evidence="2">
    <location>
        <begin position="198"/>
        <end position="207"/>
    </location>
</feature>
<evidence type="ECO:0000313" key="4">
    <source>
        <dbReference type="EMBL" id="KAJ8912998.1"/>
    </source>
</evidence>
<proteinExistence type="predicted"/>
<dbReference type="EMBL" id="JANEYG010000105">
    <property type="protein sequence ID" value="KAJ8912998.1"/>
    <property type="molecule type" value="Genomic_DNA"/>
</dbReference>
<name>A0AAV8VFR7_9CUCU</name>
<dbReference type="PANTHER" id="PTHR33198">
    <property type="entry name" value="ANK_REP_REGION DOMAIN-CONTAINING PROTEIN-RELATED"/>
    <property type="match status" value="1"/>
</dbReference>
<organism evidence="4 5">
    <name type="scientific">Exocentrus adspersus</name>
    <dbReference type="NCBI Taxonomy" id="1586481"/>
    <lineage>
        <taxon>Eukaryota</taxon>
        <taxon>Metazoa</taxon>
        <taxon>Ecdysozoa</taxon>
        <taxon>Arthropoda</taxon>
        <taxon>Hexapoda</taxon>
        <taxon>Insecta</taxon>
        <taxon>Pterygota</taxon>
        <taxon>Neoptera</taxon>
        <taxon>Endopterygota</taxon>
        <taxon>Coleoptera</taxon>
        <taxon>Polyphaga</taxon>
        <taxon>Cucujiformia</taxon>
        <taxon>Chrysomeloidea</taxon>
        <taxon>Cerambycidae</taxon>
        <taxon>Lamiinae</taxon>
        <taxon>Acanthocinini</taxon>
        <taxon>Exocentrus</taxon>
    </lineage>
</organism>
<keyword evidence="5" id="KW-1185">Reference proteome</keyword>
<evidence type="ECO:0000259" key="3">
    <source>
        <dbReference type="PROSITE" id="PS50158"/>
    </source>
</evidence>
<dbReference type="InterPro" id="IPR001878">
    <property type="entry name" value="Znf_CCHC"/>
</dbReference>
<dbReference type="PROSITE" id="PS50158">
    <property type="entry name" value="ZF_CCHC"/>
    <property type="match status" value="1"/>
</dbReference>
<feature type="domain" description="CCHC-type" evidence="3">
    <location>
        <begin position="261"/>
        <end position="274"/>
    </location>
</feature>
<sequence length="357" mass="40376">MASAGPKFGPFNPETDDWTIYSEQLEQWFIATKTNEPKEKIACLLSVIGTQTYTLLRNLTFPELPANKSFPELLKLLSTQFSIPRNEWKEIKKFMEASQAADENVQEWYARIKKLAVNCNFEANLAYMLKIKFVTGLTKAEVFDRVIEEKQTEALERLSELAVKKEHLGKEDKVVNFVKTKNSNMARPATTFTGGGRSSSSTPGRSRYQQRRHLPLTSRGQGQNLQSQNGGSKELSSTSRMKCTCCGKLHQGRCRYRSYLCQKCGNKGHLAKVCVKNLNFIEEQREAAHTGGDYVSMVRENDPIVRPLFFNSKGNNVALDKVDSLFSVDEVIDNDFKVNVKIVNNSILYTEGLKCTI</sequence>
<evidence type="ECO:0000256" key="2">
    <source>
        <dbReference type="SAM" id="MobiDB-lite"/>
    </source>
</evidence>
<reference evidence="4 5" key="1">
    <citation type="journal article" date="2023" name="Insect Mol. Biol.">
        <title>Genome sequencing provides insights into the evolution of gene families encoding plant cell wall-degrading enzymes in longhorned beetles.</title>
        <authorList>
            <person name="Shin N.R."/>
            <person name="Okamura Y."/>
            <person name="Kirsch R."/>
            <person name="Pauchet Y."/>
        </authorList>
    </citation>
    <scope>NUCLEOTIDE SEQUENCE [LARGE SCALE GENOMIC DNA]</scope>
    <source>
        <strain evidence="4">EAD_L_NR</strain>
    </source>
</reference>
<keyword evidence="1" id="KW-0862">Zinc</keyword>
<dbReference type="Proteomes" id="UP001159042">
    <property type="component" value="Unassembled WGS sequence"/>
</dbReference>
<dbReference type="GO" id="GO:0008270">
    <property type="term" value="F:zinc ion binding"/>
    <property type="evidence" value="ECO:0007669"/>
    <property type="project" value="UniProtKB-KW"/>
</dbReference>
<evidence type="ECO:0000256" key="1">
    <source>
        <dbReference type="PROSITE-ProRule" id="PRU00047"/>
    </source>
</evidence>
<comment type="caution">
    <text evidence="4">The sequence shown here is derived from an EMBL/GenBank/DDBJ whole genome shotgun (WGS) entry which is preliminary data.</text>
</comment>
<dbReference type="PANTHER" id="PTHR33198:SF19">
    <property type="entry name" value="CCHC-TYPE DOMAIN-CONTAINING PROTEIN"/>
    <property type="match status" value="1"/>
</dbReference>
<protein>
    <recommendedName>
        <fullName evidence="3">CCHC-type domain-containing protein</fullName>
    </recommendedName>
</protein>
<keyword evidence="1" id="KW-0479">Metal-binding</keyword>